<dbReference type="InterPro" id="IPR011011">
    <property type="entry name" value="Znf_FYVE_PHD"/>
</dbReference>
<evidence type="ECO:0000313" key="2">
    <source>
        <dbReference type="Proteomes" id="UP001209878"/>
    </source>
</evidence>
<dbReference type="Proteomes" id="UP001209878">
    <property type="component" value="Unassembled WGS sequence"/>
</dbReference>
<dbReference type="EMBL" id="JAODUO010001748">
    <property type="protein sequence ID" value="KAK2159084.1"/>
    <property type="molecule type" value="Genomic_DNA"/>
</dbReference>
<dbReference type="SUPFAM" id="SSF57903">
    <property type="entry name" value="FYVE/PHD zinc finger"/>
    <property type="match status" value="1"/>
</dbReference>
<keyword evidence="2" id="KW-1185">Reference proteome</keyword>
<dbReference type="AlphaFoldDB" id="A0AAD9N9I7"/>
<sequence length="56" mass="6711">MDNLSIKCGGRYKLSQNWIQYDKCQRWLHQSCSNLSADMLKEHDDKEELQRCFDSD</sequence>
<reference evidence="1" key="1">
    <citation type="journal article" date="2023" name="Mol. Biol. Evol.">
        <title>Third-Generation Sequencing Reveals the Adaptive Role of the Epigenome in Three Deep-Sea Polychaetes.</title>
        <authorList>
            <person name="Perez M."/>
            <person name="Aroh O."/>
            <person name="Sun Y."/>
            <person name="Lan Y."/>
            <person name="Juniper S.K."/>
            <person name="Young C.R."/>
            <person name="Angers B."/>
            <person name="Qian P.Y."/>
        </authorList>
    </citation>
    <scope>NUCLEOTIDE SEQUENCE</scope>
    <source>
        <strain evidence="1">R07B-5</strain>
    </source>
</reference>
<dbReference type="Gene3D" id="3.30.40.10">
    <property type="entry name" value="Zinc/RING finger domain, C3HC4 (zinc finger)"/>
    <property type="match status" value="1"/>
</dbReference>
<accession>A0AAD9N9I7</accession>
<proteinExistence type="predicted"/>
<name>A0AAD9N9I7_RIDPI</name>
<protein>
    <submittedName>
        <fullName evidence="1">Uncharacterized protein</fullName>
    </submittedName>
</protein>
<dbReference type="InterPro" id="IPR013083">
    <property type="entry name" value="Znf_RING/FYVE/PHD"/>
</dbReference>
<evidence type="ECO:0000313" key="1">
    <source>
        <dbReference type="EMBL" id="KAK2159084.1"/>
    </source>
</evidence>
<organism evidence="1 2">
    <name type="scientific">Ridgeia piscesae</name>
    <name type="common">Tubeworm</name>
    <dbReference type="NCBI Taxonomy" id="27915"/>
    <lineage>
        <taxon>Eukaryota</taxon>
        <taxon>Metazoa</taxon>
        <taxon>Spiralia</taxon>
        <taxon>Lophotrochozoa</taxon>
        <taxon>Annelida</taxon>
        <taxon>Polychaeta</taxon>
        <taxon>Sedentaria</taxon>
        <taxon>Canalipalpata</taxon>
        <taxon>Sabellida</taxon>
        <taxon>Siboglinidae</taxon>
        <taxon>Ridgeia</taxon>
    </lineage>
</organism>
<gene>
    <name evidence="1" type="ORF">NP493_1733g00050</name>
</gene>
<comment type="caution">
    <text evidence="1">The sequence shown here is derived from an EMBL/GenBank/DDBJ whole genome shotgun (WGS) entry which is preliminary data.</text>
</comment>